<protein>
    <recommendedName>
        <fullName evidence="4">Heparin-binding hemagglutinin</fullName>
    </recommendedName>
</protein>
<evidence type="ECO:0008006" key="4">
    <source>
        <dbReference type="Google" id="ProtNLM"/>
    </source>
</evidence>
<evidence type="ECO:0000313" key="3">
    <source>
        <dbReference type="Proteomes" id="UP000305778"/>
    </source>
</evidence>
<name>A0A4U0SFK8_9ACTN</name>
<sequence>MAIAEDIVKTLKDPTPIYFLAGSADLAAEKLREVPPLIDKLRAEAPERFEKVRTADPKVVQEKVTAQAKDAQTKAQAKVADLVGLIDTDLKKLRDSAQDFALQQVGRAAEYAVKARETYDELAERGKGAVSTWRGETADQVEELAIAIEPDSEPKPSPSGAPASEAPARPVPAAEKKMPAPPARKPAAKKPMGPKLGE</sequence>
<feature type="compositionally biased region" description="Low complexity" evidence="1">
    <location>
        <begin position="189"/>
        <end position="198"/>
    </location>
</feature>
<evidence type="ECO:0000256" key="1">
    <source>
        <dbReference type="SAM" id="MobiDB-lite"/>
    </source>
</evidence>
<proteinExistence type="predicted"/>
<dbReference type="AlphaFoldDB" id="A0A4U0SFK8"/>
<dbReference type="EMBL" id="SUMC01000031">
    <property type="protein sequence ID" value="TKA08374.1"/>
    <property type="molecule type" value="Genomic_DNA"/>
</dbReference>
<feature type="compositionally biased region" description="Low complexity" evidence="1">
    <location>
        <begin position="158"/>
        <end position="173"/>
    </location>
</feature>
<dbReference type="RefSeq" id="WP_136726752.1">
    <property type="nucleotide sequence ID" value="NZ_SUMC01000031.1"/>
</dbReference>
<gene>
    <name evidence="2" type="ORF">FCI23_28175</name>
</gene>
<comment type="caution">
    <text evidence="2">The sequence shown here is derived from an EMBL/GenBank/DDBJ whole genome shotgun (WGS) entry which is preliminary data.</text>
</comment>
<evidence type="ECO:0000313" key="2">
    <source>
        <dbReference type="EMBL" id="TKA08374.1"/>
    </source>
</evidence>
<accession>A0A4U0SFK8</accession>
<organism evidence="2 3">
    <name type="scientific">Actinacidiphila oryziradicis</name>
    <dbReference type="NCBI Taxonomy" id="2571141"/>
    <lineage>
        <taxon>Bacteria</taxon>
        <taxon>Bacillati</taxon>
        <taxon>Actinomycetota</taxon>
        <taxon>Actinomycetes</taxon>
        <taxon>Kitasatosporales</taxon>
        <taxon>Streptomycetaceae</taxon>
        <taxon>Actinacidiphila</taxon>
    </lineage>
</organism>
<dbReference type="Proteomes" id="UP000305778">
    <property type="component" value="Unassembled WGS sequence"/>
</dbReference>
<dbReference type="OrthoDB" id="3872827at2"/>
<keyword evidence="3" id="KW-1185">Reference proteome</keyword>
<reference evidence="2 3" key="1">
    <citation type="submission" date="2019-04" db="EMBL/GenBank/DDBJ databases">
        <title>Streptomyces oryziradicis sp. nov., a novel actinomycete isolated from rhizosphere soil of rice (Oryza sativa L.).</title>
        <authorList>
            <person name="Li C."/>
        </authorList>
    </citation>
    <scope>NUCLEOTIDE SEQUENCE [LARGE SCALE GENOMIC DNA]</scope>
    <source>
        <strain evidence="2 3">NEAU-C40</strain>
    </source>
</reference>
<feature type="region of interest" description="Disordered" evidence="1">
    <location>
        <begin position="148"/>
        <end position="198"/>
    </location>
</feature>